<evidence type="ECO:0000256" key="1">
    <source>
        <dbReference type="ARBA" id="ARBA00004272"/>
    </source>
</evidence>
<evidence type="ECO:0000256" key="5">
    <source>
        <dbReference type="ARBA" id="ARBA00022692"/>
    </source>
</evidence>
<dbReference type="OrthoDB" id="426438at2759"/>
<dbReference type="GeneID" id="111136209"/>
<dbReference type="Pfam" id="PF10149">
    <property type="entry name" value="TM231"/>
    <property type="match status" value="1"/>
</dbReference>
<keyword evidence="13" id="KW-1185">Reference proteome</keyword>
<evidence type="ECO:0000256" key="7">
    <source>
        <dbReference type="ARBA" id="ARBA00023069"/>
    </source>
</evidence>
<dbReference type="AlphaFoldDB" id="A0A8B8ERQ9"/>
<evidence type="ECO:0000313" key="13">
    <source>
        <dbReference type="Proteomes" id="UP000694844"/>
    </source>
</evidence>
<keyword evidence="7" id="KW-0969">Cilium</keyword>
<feature type="transmembrane region" description="Helical" evidence="12">
    <location>
        <begin position="261"/>
        <end position="283"/>
    </location>
</feature>
<name>A0A8B8ERQ9_CRAVI</name>
<organism evidence="13 14">
    <name type="scientific">Crassostrea virginica</name>
    <name type="common">Eastern oyster</name>
    <dbReference type="NCBI Taxonomy" id="6565"/>
    <lineage>
        <taxon>Eukaryota</taxon>
        <taxon>Metazoa</taxon>
        <taxon>Spiralia</taxon>
        <taxon>Lophotrochozoa</taxon>
        <taxon>Mollusca</taxon>
        <taxon>Bivalvia</taxon>
        <taxon>Autobranchia</taxon>
        <taxon>Pteriomorphia</taxon>
        <taxon>Ostreida</taxon>
        <taxon>Ostreoidea</taxon>
        <taxon>Ostreidae</taxon>
        <taxon>Crassostrea</taxon>
    </lineage>
</organism>
<evidence type="ECO:0000256" key="4">
    <source>
        <dbReference type="ARBA" id="ARBA00022475"/>
    </source>
</evidence>
<evidence type="ECO:0000256" key="9">
    <source>
        <dbReference type="ARBA" id="ARBA00023180"/>
    </source>
</evidence>
<keyword evidence="5 12" id="KW-0812">Transmembrane</keyword>
<feature type="transmembrane region" description="Helical" evidence="12">
    <location>
        <begin position="23"/>
        <end position="43"/>
    </location>
</feature>
<keyword evidence="10" id="KW-0966">Cell projection</keyword>
<dbReference type="PANTHER" id="PTHR14605:SF1">
    <property type="entry name" value="TRANSMEMBRANE PROTEIN 231"/>
    <property type="match status" value="1"/>
</dbReference>
<keyword evidence="9" id="KW-0325">Glycoprotein</keyword>
<evidence type="ECO:0000256" key="11">
    <source>
        <dbReference type="ARBA" id="ARBA00024803"/>
    </source>
</evidence>
<sequence>MAVYEVFAHPELRRYKTHICTKASLLTFCVLFLVFIPPLFVVYRSYGFWKKEEYYREVPTVSFKKQLLVVFELEQEGSYITYSTYQRYNQLQQQNIRIPLIQSREPDENGDGKADGLEFKLEMPLLDSEKVIGVKVLLFFDYTLHRFSSFGMESLAYINYESPKPGARLDVYGELNLRQKQPLGHRGLDTRFSGSIIDSTSVYAESYDLANIFKKYTERNVTTQLNAPYSVWRSGRGAGQPFVLSSNITYTEQMILYYPGFWYMIKWGWVQYVSVLLVFLYVFDRIKIFIFQNQLVTTIVEKPWKREKMS</sequence>
<dbReference type="GO" id="GO:0035869">
    <property type="term" value="C:ciliary transition zone"/>
    <property type="evidence" value="ECO:0007669"/>
    <property type="project" value="TreeGrafter"/>
</dbReference>
<keyword evidence="4" id="KW-1003">Cell membrane</keyword>
<proteinExistence type="inferred from homology"/>
<dbReference type="Proteomes" id="UP000694844">
    <property type="component" value="Chromosome 5"/>
</dbReference>
<reference evidence="14" key="1">
    <citation type="submission" date="2025-08" db="UniProtKB">
        <authorList>
            <consortium name="RefSeq"/>
        </authorList>
    </citation>
    <scope>IDENTIFICATION</scope>
    <source>
        <tissue evidence="14">Whole sample</tissue>
    </source>
</reference>
<evidence type="ECO:0000256" key="2">
    <source>
        <dbReference type="ARBA" id="ARBA00009082"/>
    </source>
</evidence>
<protein>
    <recommendedName>
        <fullName evidence="3">Transmembrane protein 231</fullName>
    </recommendedName>
</protein>
<dbReference type="RefSeq" id="XP_022342597.1">
    <property type="nucleotide sequence ID" value="XM_022486889.1"/>
</dbReference>
<dbReference type="KEGG" id="cvn:111136209"/>
<dbReference type="PANTHER" id="PTHR14605">
    <property type="entry name" value="CHST5 PROTEIN"/>
    <property type="match status" value="1"/>
</dbReference>
<keyword evidence="6 12" id="KW-1133">Transmembrane helix</keyword>
<dbReference type="GO" id="GO:0032880">
    <property type="term" value="P:regulation of protein localization"/>
    <property type="evidence" value="ECO:0007669"/>
    <property type="project" value="TreeGrafter"/>
</dbReference>
<comment type="function">
    <text evidence="11">Transmembrane component of the tectonic-like complex, a complex localized at the transition zone of primary cilia and acting as a barrier that prevents diffusion of transmembrane proteins between the cilia and plasma membranes. Required for ciliogenesis and sonic hedgehog/SHH signaling.</text>
</comment>
<comment type="similarity">
    <text evidence="2">Belongs to the TMEM231 family.</text>
</comment>
<gene>
    <name evidence="14" type="primary">LOC111136209</name>
</gene>
<evidence type="ECO:0000256" key="10">
    <source>
        <dbReference type="ARBA" id="ARBA00023273"/>
    </source>
</evidence>
<evidence type="ECO:0000313" key="14">
    <source>
        <dbReference type="RefSeq" id="XP_022342597.1"/>
    </source>
</evidence>
<dbReference type="GO" id="GO:0060271">
    <property type="term" value="P:cilium assembly"/>
    <property type="evidence" value="ECO:0007669"/>
    <property type="project" value="TreeGrafter"/>
</dbReference>
<evidence type="ECO:0000256" key="8">
    <source>
        <dbReference type="ARBA" id="ARBA00023136"/>
    </source>
</evidence>
<evidence type="ECO:0000256" key="12">
    <source>
        <dbReference type="SAM" id="Phobius"/>
    </source>
</evidence>
<dbReference type="GO" id="GO:0060170">
    <property type="term" value="C:ciliary membrane"/>
    <property type="evidence" value="ECO:0007669"/>
    <property type="project" value="UniProtKB-SubCell"/>
</dbReference>
<keyword evidence="8 12" id="KW-0472">Membrane</keyword>
<accession>A0A8B8ERQ9</accession>
<evidence type="ECO:0000256" key="6">
    <source>
        <dbReference type="ARBA" id="ARBA00022989"/>
    </source>
</evidence>
<evidence type="ECO:0000256" key="3">
    <source>
        <dbReference type="ARBA" id="ARBA00015087"/>
    </source>
</evidence>
<dbReference type="InterPro" id="IPR019306">
    <property type="entry name" value="TMEM231"/>
</dbReference>
<comment type="subcellular location">
    <subcellularLocation>
        <location evidence="1">Cell projection</location>
        <location evidence="1">Cilium membrane</location>
        <topology evidence="1">Multi-pass membrane protein</topology>
    </subcellularLocation>
</comment>